<dbReference type="AlphaFoldDB" id="A0A1F6MD85"/>
<dbReference type="Proteomes" id="UP000177457">
    <property type="component" value="Unassembled WGS sequence"/>
</dbReference>
<gene>
    <name evidence="2" type="ORF">A3C90_04160</name>
</gene>
<reference evidence="2 3" key="1">
    <citation type="journal article" date="2016" name="Nat. Commun.">
        <title>Thousands of microbial genomes shed light on interconnected biogeochemical processes in an aquifer system.</title>
        <authorList>
            <person name="Anantharaman K."/>
            <person name="Brown C.T."/>
            <person name="Hug L.A."/>
            <person name="Sharon I."/>
            <person name="Castelle C.J."/>
            <person name="Probst A.J."/>
            <person name="Thomas B.C."/>
            <person name="Singh A."/>
            <person name="Wilkins M.J."/>
            <person name="Karaoz U."/>
            <person name="Brodie E.L."/>
            <person name="Williams K.H."/>
            <person name="Hubbard S.S."/>
            <person name="Banfield J.F."/>
        </authorList>
    </citation>
    <scope>NUCLEOTIDE SEQUENCE [LARGE SCALE GENOMIC DNA]</scope>
</reference>
<evidence type="ECO:0000313" key="3">
    <source>
        <dbReference type="Proteomes" id="UP000177457"/>
    </source>
</evidence>
<dbReference type="InterPro" id="IPR007712">
    <property type="entry name" value="RelE/ParE_toxin"/>
</dbReference>
<dbReference type="SUPFAM" id="SSF143011">
    <property type="entry name" value="RelE-like"/>
    <property type="match status" value="1"/>
</dbReference>
<evidence type="ECO:0000256" key="1">
    <source>
        <dbReference type="ARBA" id="ARBA00022649"/>
    </source>
</evidence>
<dbReference type="Pfam" id="PF05016">
    <property type="entry name" value="ParE_toxin"/>
    <property type="match status" value="1"/>
</dbReference>
<accession>A0A1F6MD85</accession>
<dbReference type="InterPro" id="IPR035093">
    <property type="entry name" value="RelE/ParE_toxin_dom_sf"/>
</dbReference>
<proteinExistence type="predicted"/>
<keyword evidence="1" id="KW-1277">Toxin-antitoxin system</keyword>
<dbReference type="EMBL" id="MFQE01000074">
    <property type="protein sequence ID" value="OGH69596.1"/>
    <property type="molecule type" value="Genomic_DNA"/>
</dbReference>
<evidence type="ECO:0008006" key="4">
    <source>
        <dbReference type="Google" id="ProtNLM"/>
    </source>
</evidence>
<dbReference type="Gene3D" id="3.30.2310.20">
    <property type="entry name" value="RelE-like"/>
    <property type="match status" value="1"/>
</dbReference>
<sequence>MKVYYHKPFIKKLRKLTAKLRQQAVSRLALFADNPNHPKLENHALKGKYRGMRSINMTGDYRAIFRCESDDVCLFVDIDNHNNLYS</sequence>
<evidence type="ECO:0000313" key="2">
    <source>
        <dbReference type="EMBL" id="OGH69596.1"/>
    </source>
</evidence>
<name>A0A1F6MD85_9BACT</name>
<protein>
    <recommendedName>
        <fullName evidence="4">Plasmid stabilization protein</fullName>
    </recommendedName>
</protein>
<organism evidence="2 3">
    <name type="scientific">Candidatus Magasanikbacteria bacterium RIFCSPHIGHO2_02_FULL_51_14</name>
    <dbReference type="NCBI Taxonomy" id="1798683"/>
    <lineage>
        <taxon>Bacteria</taxon>
        <taxon>Candidatus Magasanikiibacteriota</taxon>
    </lineage>
</organism>
<dbReference type="NCBIfam" id="TIGR02385">
    <property type="entry name" value="RelE_StbE"/>
    <property type="match status" value="1"/>
</dbReference>
<comment type="caution">
    <text evidence="2">The sequence shown here is derived from an EMBL/GenBank/DDBJ whole genome shotgun (WGS) entry which is preliminary data.</text>
</comment>
<dbReference type="STRING" id="1798683.A3C90_04160"/>